<organism evidence="3 4">
    <name type="scientific">Puccinia graminis f. sp. tritici</name>
    <dbReference type="NCBI Taxonomy" id="56615"/>
    <lineage>
        <taxon>Eukaryota</taxon>
        <taxon>Fungi</taxon>
        <taxon>Dikarya</taxon>
        <taxon>Basidiomycota</taxon>
        <taxon>Pucciniomycotina</taxon>
        <taxon>Pucciniomycetes</taxon>
        <taxon>Pucciniales</taxon>
        <taxon>Pucciniaceae</taxon>
        <taxon>Puccinia</taxon>
    </lineage>
</organism>
<evidence type="ECO:0000256" key="2">
    <source>
        <dbReference type="SAM" id="SignalP"/>
    </source>
</evidence>
<dbReference type="EMBL" id="VDEP01000471">
    <property type="protein sequence ID" value="KAA1076119.1"/>
    <property type="molecule type" value="Genomic_DNA"/>
</dbReference>
<dbReference type="AlphaFoldDB" id="A0A5B0MJ88"/>
<comment type="caution">
    <text evidence="3">The sequence shown here is derived from an EMBL/GenBank/DDBJ whole genome shotgun (WGS) entry which is preliminary data.</text>
</comment>
<evidence type="ECO:0000256" key="1">
    <source>
        <dbReference type="SAM" id="MobiDB-lite"/>
    </source>
</evidence>
<feature type="signal peptide" evidence="2">
    <location>
        <begin position="1"/>
        <end position="19"/>
    </location>
</feature>
<accession>A0A5B0MJ88</accession>
<feature type="compositionally biased region" description="Basic and acidic residues" evidence="1">
    <location>
        <begin position="71"/>
        <end position="96"/>
    </location>
</feature>
<gene>
    <name evidence="3" type="ORF">PGTUg99_035990</name>
</gene>
<feature type="chain" id="PRO_5022787880" evidence="2">
    <location>
        <begin position="20"/>
        <end position="152"/>
    </location>
</feature>
<evidence type="ECO:0000313" key="3">
    <source>
        <dbReference type="EMBL" id="KAA1076119.1"/>
    </source>
</evidence>
<name>A0A5B0MJ88_PUCGR</name>
<evidence type="ECO:0000313" key="4">
    <source>
        <dbReference type="Proteomes" id="UP000325313"/>
    </source>
</evidence>
<keyword evidence="2" id="KW-0732">Signal</keyword>
<dbReference type="Proteomes" id="UP000325313">
    <property type="component" value="Unassembled WGS sequence"/>
</dbReference>
<protein>
    <submittedName>
        <fullName evidence="3">Uncharacterized protein</fullName>
    </submittedName>
</protein>
<feature type="compositionally biased region" description="Basic and acidic residues" evidence="1">
    <location>
        <begin position="123"/>
        <end position="152"/>
    </location>
</feature>
<sequence>MSFQRILLLVLFIASVALGRTVVNLDQQTGLLEKRTRVALFKDPLNRVVNVENSPPKGKLHDAVPVPGKYPKNEKNGPAEKEDLTKEKEEAIATQQKKVDLAKQKLDEAIAKQQQSQNSGNEDSAKDQKSVDSAQKKLNEEIAKLDELRGGN</sequence>
<feature type="region of interest" description="Disordered" evidence="1">
    <location>
        <begin position="108"/>
        <end position="152"/>
    </location>
</feature>
<feature type="region of interest" description="Disordered" evidence="1">
    <location>
        <begin position="49"/>
        <end position="96"/>
    </location>
</feature>
<reference evidence="3 4" key="1">
    <citation type="submission" date="2019-05" db="EMBL/GenBank/DDBJ databases">
        <title>Emergence of the Ug99 lineage of the wheat stem rust pathogen through somatic hybridization.</title>
        <authorList>
            <person name="Li F."/>
            <person name="Upadhyaya N.M."/>
            <person name="Sperschneider J."/>
            <person name="Matny O."/>
            <person name="Nguyen-Phuc H."/>
            <person name="Mago R."/>
            <person name="Raley C."/>
            <person name="Miller M.E."/>
            <person name="Silverstein K.A.T."/>
            <person name="Henningsen E."/>
            <person name="Hirsch C.D."/>
            <person name="Visser B."/>
            <person name="Pretorius Z.A."/>
            <person name="Steffenson B.J."/>
            <person name="Schwessinger B."/>
            <person name="Dodds P.N."/>
            <person name="Figueroa M."/>
        </authorList>
    </citation>
    <scope>NUCLEOTIDE SEQUENCE [LARGE SCALE GENOMIC DNA]</scope>
    <source>
        <strain evidence="3 4">Ug99</strain>
    </source>
</reference>
<feature type="compositionally biased region" description="Polar residues" evidence="1">
    <location>
        <begin position="112"/>
        <end position="122"/>
    </location>
</feature>
<proteinExistence type="predicted"/>